<comment type="caution">
    <text evidence="1">The sequence shown here is derived from an EMBL/GenBank/DDBJ whole genome shotgun (WGS) entry which is preliminary data.</text>
</comment>
<sequence>MQTNNISGIINTEYNFSVIVVRVSADSLQKFLVYLLLKLKVEFFFDVHPVPPLIFHKDILT</sequence>
<protein>
    <submittedName>
        <fullName evidence="1">Uncharacterized protein</fullName>
    </submittedName>
</protein>
<name>A0A645CDQ6_9ZZZZ</name>
<accession>A0A645CDQ6</accession>
<dbReference type="EMBL" id="VSSQ01026368">
    <property type="protein sequence ID" value="MPM75043.1"/>
    <property type="molecule type" value="Genomic_DNA"/>
</dbReference>
<gene>
    <name evidence="1" type="ORF">SDC9_122034</name>
</gene>
<proteinExistence type="predicted"/>
<reference evidence="1" key="1">
    <citation type="submission" date="2019-08" db="EMBL/GenBank/DDBJ databases">
        <authorList>
            <person name="Kucharzyk K."/>
            <person name="Murdoch R.W."/>
            <person name="Higgins S."/>
            <person name="Loffler F."/>
        </authorList>
    </citation>
    <scope>NUCLEOTIDE SEQUENCE</scope>
</reference>
<organism evidence="1">
    <name type="scientific">bioreactor metagenome</name>
    <dbReference type="NCBI Taxonomy" id="1076179"/>
    <lineage>
        <taxon>unclassified sequences</taxon>
        <taxon>metagenomes</taxon>
        <taxon>ecological metagenomes</taxon>
    </lineage>
</organism>
<dbReference type="AlphaFoldDB" id="A0A645CDQ6"/>
<evidence type="ECO:0000313" key="1">
    <source>
        <dbReference type="EMBL" id="MPM75043.1"/>
    </source>
</evidence>